<organism evidence="1 2">
    <name type="scientific">Aegilops tauschii subsp. strangulata</name>
    <name type="common">Goatgrass</name>
    <dbReference type="NCBI Taxonomy" id="200361"/>
    <lineage>
        <taxon>Eukaryota</taxon>
        <taxon>Viridiplantae</taxon>
        <taxon>Streptophyta</taxon>
        <taxon>Embryophyta</taxon>
        <taxon>Tracheophyta</taxon>
        <taxon>Spermatophyta</taxon>
        <taxon>Magnoliopsida</taxon>
        <taxon>Liliopsida</taxon>
        <taxon>Poales</taxon>
        <taxon>Poaceae</taxon>
        <taxon>BOP clade</taxon>
        <taxon>Pooideae</taxon>
        <taxon>Triticodae</taxon>
        <taxon>Triticeae</taxon>
        <taxon>Triticinae</taxon>
        <taxon>Aegilops</taxon>
    </lineage>
</organism>
<evidence type="ECO:0000313" key="2">
    <source>
        <dbReference type="Proteomes" id="UP000015105"/>
    </source>
</evidence>
<dbReference type="AlphaFoldDB" id="A0A453JPL9"/>
<accession>A0A453JPL9</accession>
<sequence length="42" mass="4840">MIYFHPPCNFNVPNKIIIVLLSITYTKPRSSSSSFPFSSEYL</sequence>
<dbReference type="EnsemblPlants" id="AET5Gv20148300.6">
    <property type="protein sequence ID" value="AET5Gv20148300.6"/>
    <property type="gene ID" value="AET5Gv20148300"/>
</dbReference>
<protein>
    <submittedName>
        <fullName evidence="1">Uncharacterized protein</fullName>
    </submittedName>
</protein>
<reference evidence="1" key="5">
    <citation type="journal article" date="2021" name="G3 (Bethesda)">
        <title>Aegilops tauschii genome assembly Aet v5.0 features greater sequence contiguity and improved annotation.</title>
        <authorList>
            <person name="Wang L."/>
            <person name="Zhu T."/>
            <person name="Rodriguez J.C."/>
            <person name="Deal K.R."/>
            <person name="Dubcovsky J."/>
            <person name="McGuire P.E."/>
            <person name="Lux T."/>
            <person name="Spannagl M."/>
            <person name="Mayer K.F.X."/>
            <person name="Baldrich P."/>
            <person name="Meyers B.C."/>
            <person name="Huo N."/>
            <person name="Gu Y.Q."/>
            <person name="Zhou H."/>
            <person name="Devos K.M."/>
            <person name="Bennetzen J.L."/>
            <person name="Unver T."/>
            <person name="Budak H."/>
            <person name="Gulick P.J."/>
            <person name="Galiba G."/>
            <person name="Kalapos B."/>
            <person name="Nelson D.R."/>
            <person name="Li P."/>
            <person name="You F.M."/>
            <person name="Luo M.C."/>
            <person name="Dvorak J."/>
        </authorList>
    </citation>
    <scope>NUCLEOTIDE SEQUENCE [LARGE SCALE GENOMIC DNA]</scope>
    <source>
        <strain evidence="1">cv. AL8/78</strain>
    </source>
</reference>
<reference evidence="2" key="1">
    <citation type="journal article" date="2014" name="Science">
        <title>Ancient hybridizations among the ancestral genomes of bread wheat.</title>
        <authorList>
            <consortium name="International Wheat Genome Sequencing Consortium,"/>
            <person name="Marcussen T."/>
            <person name="Sandve S.R."/>
            <person name="Heier L."/>
            <person name="Spannagl M."/>
            <person name="Pfeifer M."/>
            <person name="Jakobsen K.S."/>
            <person name="Wulff B.B."/>
            <person name="Steuernagel B."/>
            <person name="Mayer K.F."/>
            <person name="Olsen O.A."/>
        </authorList>
    </citation>
    <scope>NUCLEOTIDE SEQUENCE [LARGE SCALE GENOMIC DNA]</scope>
    <source>
        <strain evidence="2">cv. AL8/78</strain>
    </source>
</reference>
<reference evidence="2" key="2">
    <citation type="journal article" date="2017" name="Nat. Plants">
        <title>The Aegilops tauschii genome reveals multiple impacts of transposons.</title>
        <authorList>
            <person name="Zhao G."/>
            <person name="Zou C."/>
            <person name="Li K."/>
            <person name="Wang K."/>
            <person name="Li T."/>
            <person name="Gao L."/>
            <person name="Zhang X."/>
            <person name="Wang H."/>
            <person name="Yang Z."/>
            <person name="Liu X."/>
            <person name="Jiang W."/>
            <person name="Mao L."/>
            <person name="Kong X."/>
            <person name="Jiao Y."/>
            <person name="Jia J."/>
        </authorList>
    </citation>
    <scope>NUCLEOTIDE SEQUENCE [LARGE SCALE GENOMIC DNA]</scope>
    <source>
        <strain evidence="2">cv. AL8/78</strain>
    </source>
</reference>
<dbReference type="Gramene" id="AET5Gv20148300.6">
    <property type="protein sequence ID" value="AET5Gv20148300.6"/>
    <property type="gene ID" value="AET5Gv20148300"/>
</dbReference>
<evidence type="ECO:0000313" key="1">
    <source>
        <dbReference type="EnsemblPlants" id="AET5Gv20148300.6"/>
    </source>
</evidence>
<name>A0A453JPL9_AEGTS</name>
<reference evidence="1" key="4">
    <citation type="submission" date="2019-03" db="UniProtKB">
        <authorList>
            <consortium name="EnsemblPlants"/>
        </authorList>
    </citation>
    <scope>IDENTIFICATION</scope>
</reference>
<keyword evidence="2" id="KW-1185">Reference proteome</keyword>
<proteinExistence type="predicted"/>
<dbReference type="Proteomes" id="UP000015105">
    <property type="component" value="Chromosome 5D"/>
</dbReference>
<reference evidence="1" key="3">
    <citation type="journal article" date="2017" name="Nature">
        <title>Genome sequence of the progenitor of the wheat D genome Aegilops tauschii.</title>
        <authorList>
            <person name="Luo M.C."/>
            <person name="Gu Y.Q."/>
            <person name="Puiu D."/>
            <person name="Wang H."/>
            <person name="Twardziok S.O."/>
            <person name="Deal K.R."/>
            <person name="Huo N."/>
            <person name="Zhu T."/>
            <person name="Wang L."/>
            <person name="Wang Y."/>
            <person name="McGuire P.E."/>
            <person name="Liu S."/>
            <person name="Long H."/>
            <person name="Ramasamy R.K."/>
            <person name="Rodriguez J.C."/>
            <person name="Van S.L."/>
            <person name="Yuan L."/>
            <person name="Wang Z."/>
            <person name="Xia Z."/>
            <person name="Xiao L."/>
            <person name="Anderson O.D."/>
            <person name="Ouyang S."/>
            <person name="Liang Y."/>
            <person name="Zimin A.V."/>
            <person name="Pertea G."/>
            <person name="Qi P."/>
            <person name="Bennetzen J.L."/>
            <person name="Dai X."/>
            <person name="Dawson M.W."/>
            <person name="Muller H.G."/>
            <person name="Kugler K."/>
            <person name="Rivarola-Duarte L."/>
            <person name="Spannagl M."/>
            <person name="Mayer K.F.X."/>
            <person name="Lu F.H."/>
            <person name="Bevan M.W."/>
            <person name="Leroy P."/>
            <person name="Li P."/>
            <person name="You F.M."/>
            <person name="Sun Q."/>
            <person name="Liu Z."/>
            <person name="Lyons E."/>
            <person name="Wicker T."/>
            <person name="Salzberg S.L."/>
            <person name="Devos K.M."/>
            <person name="Dvorak J."/>
        </authorList>
    </citation>
    <scope>NUCLEOTIDE SEQUENCE [LARGE SCALE GENOMIC DNA]</scope>
    <source>
        <strain evidence="1">cv. AL8/78</strain>
    </source>
</reference>